<dbReference type="EMBL" id="KQ964424">
    <property type="protein sequence ID" value="KXN74364.1"/>
    <property type="molecule type" value="Genomic_DNA"/>
</dbReference>
<feature type="transmembrane region" description="Helical" evidence="1">
    <location>
        <begin position="273"/>
        <end position="298"/>
    </location>
</feature>
<feature type="transmembrane region" description="Helical" evidence="1">
    <location>
        <begin position="341"/>
        <end position="359"/>
    </location>
</feature>
<dbReference type="SUPFAM" id="SSF103473">
    <property type="entry name" value="MFS general substrate transporter"/>
    <property type="match status" value="1"/>
</dbReference>
<sequence length="467" mass="53112">MFLSPHISKDKLNKLCISSIPLESLKDLSDFPSALNSPYSASRLSKSFSEFNLQNFETHEEEEEDENYNILTTVQFSIIIIILQLIPITLGLNFSDNYSQFEKMILEIGKLNLIVITLILILVFHLFVVFLSLLIEKINFKLIINLNLALIVLSAFVNSFNLPIKEFFLIFLAIEILAGFLIFLIMLIIALNWVDFGCLSTWLGCTLTGSSLISYLIQICLNLLKSHSSWNWSQRALTLIFCVFIGIFNWNFNQKIDFIMLQEDFKLNWNLILNLEFFTWFLQSFFASILNSSIAYLLSSNSNIVKLTKTQSWILLVLNLTGWCLGSSLIGIFAGRFKLKSFSIILTLAVSLIGFLIWFTQLNYYLALAYSLIFHFLVAGYLPTLVLGLNETLQLQTKAVTMRGLILTTILLNHLIPNLLILILTHNIKMTGTLNSYLILISSSASLIVCLGALLIFGYLKRVKIQN</sequence>
<feature type="transmembrane region" description="Helical" evidence="1">
    <location>
        <begin position="201"/>
        <end position="224"/>
    </location>
</feature>
<feature type="transmembrane region" description="Helical" evidence="1">
    <location>
        <begin position="437"/>
        <end position="460"/>
    </location>
</feature>
<feature type="transmembrane region" description="Helical" evidence="1">
    <location>
        <begin position="400"/>
        <end position="425"/>
    </location>
</feature>
<dbReference type="Proteomes" id="UP000070444">
    <property type="component" value="Unassembled WGS sequence"/>
</dbReference>
<keyword evidence="1" id="KW-0812">Transmembrane</keyword>
<keyword evidence="3" id="KW-1185">Reference proteome</keyword>
<accession>A0A137PH81</accession>
<feature type="transmembrane region" description="Helical" evidence="1">
    <location>
        <begin position="313"/>
        <end position="334"/>
    </location>
</feature>
<evidence type="ECO:0000313" key="2">
    <source>
        <dbReference type="EMBL" id="KXN74364.1"/>
    </source>
</evidence>
<gene>
    <name evidence="2" type="ORF">CONCODRAFT_2568</name>
</gene>
<name>A0A137PH81_CONC2</name>
<evidence type="ECO:0008006" key="4">
    <source>
        <dbReference type="Google" id="ProtNLM"/>
    </source>
</evidence>
<evidence type="ECO:0000313" key="3">
    <source>
        <dbReference type="Proteomes" id="UP000070444"/>
    </source>
</evidence>
<proteinExistence type="predicted"/>
<protein>
    <recommendedName>
        <fullName evidence="4">MFS general substrate transporter</fullName>
    </recommendedName>
</protein>
<feature type="transmembrane region" description="Helical" evidence="1">
    <location>
        <begin position="142"/>
        <end position="161"/>
    </location>
</feature>
<feature type="transmembrane region" description="Helical" evidence="1">
    <location>
        <begin position="236"/>
        <end position="252"/>
    </location>
</feature>
<feature type="transmembrane region" description="Helical" evidence="1">
    <location>
        <begin position="167"/>
        <end position="194"/>
    </location>
</feature>
<keyword evidence="1" id="KW-0472">Membrane</keyword>
<keyword evidence="1" id="KW-1133">Transmembrane helix</keyword>
<feature type="transmembrane region" description="Helical" evidence="1">
    <location>
        <begin position="76"/>
        <end position="94"/>
    </location>
</feature>
<feature type="transmembrane region" description="Helical" evidence="1">
    <location>
        <begin position="114"/>
        <end position="135"/>
    </location>
</feature>
<reference evidence="2 3" key="1">
    <citation type="journal article" date="2015" name="Genome Biol. Evol.">
        <title>Phylogenomic analyses indicate that early fungi evolved digesting cell walls of algal ancestors of land plants.</title>
        <authorList>
            <person name="Chang Y."/>
            <person name="Wang S."/>
            <person name="Sekimoto S."/>
            <person name="Aerts A.L."/>
            <person name="Choi C."/>
            <person name="Clum A."/>
            <person name="LaButti K.M."/>
            <person name="Lindquist E.A."/>
            <person name="Yee Ngan C."/>
            <person name="Ohm R.A."/>
            <person name="Salamov A.A."/>
            <person name="Grigoriev I.V."/>
            <person name="Spatafora J.W."/>
            <person name="Berbee M.L."/>
        </authorList>
    </citation>
    <scope>NUCLEOTIDE SEQUENCE [LARGE SCALE GENOMIC DNA]</scope>
    <source>
        <strain evidence="2 3">NRRL 28638</strain>
    </source>
</reference>
<dbReference type="AlphaFoldDB" id="A0A137PH81"/>
<feature type="transmembrane region" description="Helical" evidence="1">
    <location>
        <begin position="365"/>
        <end position="388"/>
    </location>
</feature>
<dbReference type="InterPro" id="IPR036259">
    <property type="entry name" value="MFS_trans_sf"/>
</dbReference>
<evidence type="ECO:0000256" key="1">
    <source>
        <dbReference type="SAM" id="Phobius"/>
    </source>
</evidence>
<organism evidence="2 3">
    <name type="scientific">Conidiobolus coronatus (strain ATCC 28846 / CBS 209.66 / NRRL 28638)</name>
    <name type="common">Delacroixia coronata</name>
    <dbReference type="NCBI Taxonomy" id="796925"/>
    <lineage>
        <taxon>Eukaryota</taxon>
        <taxon>Fungi</taxon>
        <taxon>Fungi incertae sedis</taxon>
        <taxon>Zoopagomycota</taxon>
        <taxon>Entomophthoromycotina</taxon>
        <taxon>Entomophthoromycetes</taxon>
        <taxon>Entomophthorales</taxon>
        <taxon>Ancylistaceae</taxon>
        <taxon>Conidiobolus</taxon>
    </lineage>
</organism>